<gene>
    <name evidence="1" type="ORF">FMOSSE_LOCUS7744</name>
</gene>
<evidence type="ECO:0000313" key="2">
    <source>
        <dbReference type="Proteomes" id="UP000789375"/>
    </source>
</evidence>
<keyword evidence="2" id="KW-1185">Reference proteome</keyword>
<dbReference type="InterPro" id="IPR029045">
    <property type="entry name" value="ClpP/crotonase-like_dom_sf"/>
</dbReference>
<comment type="caution">
    <text evidence="1">The sequence shown here is derived from an EMBL/GenBank/DDBJ whole genome shotgun (WGS) entry which is preliminary data.</text>
</comment>
<dbReference type="SUPFAM" id="SSF52096">
    <property type="entry name" value="ClpP/crotonase"/>
    <property type="match status" value="1"/>
</dbReference>
<dbReference type="Proteomes" id="UP000789375">
    <property type="component" value="Unassembled WGS sequence"/>
</dbReference>
<accession>A0A9N9BR65</accession>
<sequence length="237" mass="26340">MSIKLAFPDTSNPMVTLVQEGPLFIMTMKTGENRFTTKFVEALFGALDEIEKVRNQDDSEPAALITTGEGKFFSNGLDLEHAISVPGFFDNYYLKLLTRVLTFPIPTVAAINGHAFAGGFMFALAHEVIEDIYVWCNEVDIPSPLHPGMAAIVRIKMTPKTYRDCILQAHKFTSTEALEQGLVELIVPENEVLAKAKELGLKWSGKAKAGAIYGSLKEEMYVEGIKYMNVKKWDAKL</sequence>
<name>A0A9N9BR65_FUNMO</name>
<organism evidence="1 2">
    <name type="scientific">Funneliformis mosseae</name>
    <name type="common">Endomycorrhizal fungus</name>
    <name type="synonym">Glomus mosseae</name>
    <dbReference type="NCBI Taxonomy" id="27381"/>
    <lineage>
        <taxon>Eukaryota</taxon>
        <taxon>Fungi</taxon>
        <taxon>Fungi incertae sedis</taxon>
        <taxon>Mucoromycota</taxon>
        <taxon>Glomeromycotina</taxon>
        <taxon>Glomeromycetes</taxon>
        <taxon>Glomerales</taxon>
        <taxon>Glomeraceae</taxon>
        <taxon>Funneliformis</taxon>
    </lineage>
</organism>
<dbReference type="PANTHER" id="PTHR11941">
    <property type="entry name" value="ENOYL-COA HYDRATASE-RELATED"/>
    <property type="match status" value="1"/>
</dbReference>
<dbReference type="CDD" id="cd06558">
    <property type="entry name" value="crotonase-like"/>
    <property type="match status" value="1"/>
</dbReference>
<dbReference type="AlphaFoldDB" id="A0A9N9BR65"/>
<dbReference type="PANTHER" id="PTHR11941:SF75">
    <property type="entry name" value="ENOYL-COA HYDRATASE_ISOMERASE FAMILY PROTEIN"/>
    <property type="match status" value="1"/>
</dbReference>
<dbReference type="GO" id="GO:0004165">
    <property type="term" value="F:delta(3)-delta(2)-enoyl-CoA isomerase activity"/>
    <property type="evidence" value="ECO:0007669"/>
    <property type="project" value="TreeGrafter"/>
</dbReference>
<dbReference type="GO" id="GO:0005777">
    <property type="term" value="C:peroxisome"/>
    <property type="evidence" value="ECO:0007669"/>
    <property type="project" value="TreeGrafter"/>
</dbReference>
<dbReference type="EMBL" id="CAJVPP010001869">
    <property type="protein sequence ID" value="CAG8576823.1"/>
    <property type="molecule type" value="Genomic_DNA"/>
</dbReference>
<evidence type="ECO:0000313" key="1">
    <source>
        <dbReference type="EMBL" id="CAG8576823.1"/>
    </source>
</evidence>
<dbReference type="InterPro" id="IPR001753">
    <property type="entry name" value="Enoyl-CoA_hydra/iso"/>
</dbReference>
<dbReference type="Gene3D" id="3.90.226.10">
    <property type="entry name" value="2-enoyl-CoA Hydratase, Chain A, domain 1"/>
    <property type="match status" value="1"/>
</dbReference>
<dbReference type="GO" id="GO:0006635">
    <property type="term" value="P:fatty acid beta-oxidation"/>
    <property type="evidence" value="ECO:0007669"/>
    <property type="project" value="TreeGrafter"/>
</dbReference>
<dbReference type="Pfam" id="PF00378">
    <property type="entry name" value="ECH_1"/>
    <property type="match status" value="1"/>
</dbReference>
<protein>
    <submittedName>
        <fullName evidence="1">2882_t:CDS:1</fullName>
    </submittedName>
</protein>
<proteinExistence type="predicted"/>
<reference evidence="1" key="1">
    <citation type="submission" date="2021-06" db="EMBL/GenBank/DDBJ databases">
        <authorList>
            <person name="Kallberg Y."/>
            <person name="Tangrot J."/>
            <person name="Rosling A."/>
        </authorList>
    </citation>
    <scope>NUCLEOTIDE SEQUENCE</scope>
    <source>
        <strain evidence="1">87-6 pot B 2015</strain>
    </source>
</reference>